<dbReference type="Gene3D" id="2.60.120.260">
    <property type="entry name" value="Galactose-binding domain-like"/>
    <property type="match status" value="1"/>
</dbReference>
<gene>
    <name evidence="3" type="ORF">GCM10022222_05820</name>
</gene>
<proteinExistence type="predicted"/>
<dbReference type="Pfam" id="PF03422">
    <property type="entry name" value="CBM_6"/>
    <property type="match status" value="1"/>
</dbReference>
<feature type="domain" description="CBM6" evidence="2">
    <location>
        <begin position="564"/>
        <end position="692"/>
    </location>
</feature>
<protein>
    <recommendedName>
        <fullName evidence="2">CBM6 domain-containing protein</fullName>
    </recommendedName>
</protein>
<dbReference type="EMBL" id="BAAAZN010000001">
    <property type="protein sequence ID" value="GAA3525750.1"/>
    <property type="molecule type" value="Genomic_DNA"/>
</dbReference>
<dbReference type="PROSITE" id="PS51175">
    <property type="entry name" value="CBM6"/>
    <property type="match status" value="1"/>
</dbReference>
<comment type="caution">
    <text evidence="3">The sequence shown here is derived from an EMBL/GenBank/DDBJ whole genome shotgun (WGS) entry which is preliminary data.</text>
</comment>
<feature type="chain" id="PRO_5046139238" description="CBM6 domain-containing protein" evidence="1">
    <location>
        <begin position="23"/>
        <end position="844"/>
    </location>
</feature>
<organism evidence="3 4">
    <name type="scientific">Amycolatopsis ultiminotia</name>
    <dbReference type="NCBI Taxonomy" id="543629"/>
    <lineage>
        <taxon>Bacteria</taxon>
        <taxon>Bacillati</taxon>
        <taxon>Actinomycetota</taxon>
        <taxon>Actinomycetes</taxon>
        <taxon>Pseudonocardiales</taxon>
        <taxon>Pseudonocardiaceae</taxon>
        <taxon>Amycolatopsis</taxon>
    </lineage>
</organism>
<sequence length="844" mass="89451">MALVCVVATAVPLSVTSGTASASAETSEVSGATVQVQPDGSYSVDTHAPDYHFAGSVGAAVSNIENTTGQDGVGAYHDLSFDYTVDGIGRTSGIRSYDQSPVVLFSTTYRQASPNTAAFPALSSVPSLPNNQSYSGCFGKHTFNGAVNEVFGPYLAFDNAGGGYLVSPATNFSTAVTTAADGRLTSGTSSKIGSLNAGFTQRTVLAFGSDVNDIYRNWGNTLTGLSGKKRPDQDATNTLAKLGYWTDNGAKYYYKYDENLGYEGTLKAVREHWKEKGLPVGNMQLDSWFYPKGPDSDWRAVEAGASRYEADKTLFPNGLEDFQQNVGLPMITHGRWIDPSSPYHQEYRMSGNVVTDPAYWNDRMSYLKQNGVQTYEQDWLCSHAQPDFTLHDRDAYLGNMAKAAAANGMDIQYCMPLVQDFLQSTLYNEVTNTRVADDRFERTKWDRLLYTSRLANAVGTWPFADVAMSYETRNLVLQNLTAGPVGVGDKIGEENADNLHRVATADGTIVKPDTPLVADTATYVRDAGGAKAPMVATTGSKHGSMAAGYVYEYARNSPDTKPDTVYEAETAKLSGPVASKEHGGYTGTGYADFQHDSGDSVEWTVDVPKDGTYTLEFRFANGTAGDRPTGDDRPLAVSVDGGTAATQAFMPTANWDSWEKQPVVVPLSAGKHTVRAAATGHDGPNIDNLGVSAGVKGDEPASFRPADVGVAGQAYVYDYFAGTGSLVDAGGTHTAGVTRDGSFLQVVPVGKSGIGFLGDAGKFVSLGKQRITELSDDGTVHASVAFTPGDGAVTLHGYAPSTVSVTADGGQAGQVGYDPATHLFSVTITPDQGSSLAKVAIAGN</sequence>
<evidence type="ECO:0000313" key="4">
    <source>
        <dbReference type="Proteomes" id="UP001500689"/>
    </source>
</evidence>
<name>A0ABP6V2I6_9PSEU</name>
<dbReference type="SUPFAM" id="SSF49785">
    <property type="entry name" value="Galactose-binding domain-like"/>
    <property type="match status" value="1"/>
</dbReference>
<dbReference type="InterPro" id="IPR008979">
    <property type="entry name" value="Galactose-bd-like_sf"/>
</dbReference>
<evidence type="ECO:0000313" key="3">
    <source>
        <dbReference type="EMBL" id="GAA3525750.1"/>
    </source>
</evidence>
<keyword evidence="4" id="KW-1185">Reference proteome</keyword>
<dbReference type="InterPro" id="IPR005084">
    <property type="entry name" value="CBM6"/>
</dbReference>
<dbReference type="CDD" id="cd04082">
    <property type="entry name" value="CBM35_pectate_lyase-like"/>
    <property type="match status" value="1"/>
</dbReference>
<evidence type="ECO:0000256" key="1">
    <source>
        <dbReference type="SAM" id="SignalP"/>
    </source>
</evidence>
<dbReference type="Proteomes" id="UP001500689">
    <property type="component" value="Unassembled WGS sequence"/>
</dbReference>
<evidence type="ECO:0000259" key="2">
    <source>
        <dbReference type="PROSITE" id="PS51175"/>
    </source>
</evidence>
<feature type="signal peptide" evidence="1">
    <location>
        <begin position="1"/>
        <end position="22"/>
    </location>
</feature>
<reference evidence="4" key="1">
    <citation type="journal article" date="2019" name="Int. J. Syst. Evol. Microbiol.">
        <title>The Global Catalogue of Microorganisms (GCM) 10K type strain sequencing project: providing services to taxonomists for standard genome sequencing and annotation.</title>
        <authorList>
            <consortium name="The Broad Institute Genomics Platform"/>
            <consortium name="The Broad Institute Genome Sequencing Center for Infectious Disease"/>
            <person name="Wu L."/>
            <person name="Ma J."/>
        </authorList>
    </citation>
    <scope>NUCLEOTIDE SEQUENCE [LARGE SCALE GENOMIC DNA]</scope>
    <source>
        <strain evidence="4">JCM 16898</strain>
    </source>
</reference>
<accession>A0ABP6V2I6</accession>
<keyword evidence="1" id="KW-0732">Signal</keyword>